<dbReference type="PANTHER" id="PTHR43226">
    <property type="entry name" value="XAA-PRO AMINOPEPTIDASE 3"/>
    <property type="match status" value="1"/>
</dbReference>
<keyword evidence="7" id="KW-0378">Hydrolase</keyword>
<comment type="similarity">
    <text evidence="3 13">Belongs to the peptidase M24B family.</text>
</comment>
<evidence type="ECO:0000256" key="5">
    <source>
        <dbReference type="ARBA" id="ARBA00022670"/>
    </source>
</evidence>
<dbReference type="InterPro" id="IPR001131">
    <property type="entry name" value="Peptidase_M24B_aminopep-P_CS"/>
</dbReference>
<keyword evidence="15" id="KW-0031">Aminopeptidase</keyword>
<evidence type="ECO:0000259" key="14">
    <source>
        <dbReference type="SMART" id="SM01011"/>
    </source>
</evidence>
<evidence type="ECO:0000256" key="3">
    <source>
        <dbReference type="ARBA" id="ARBA00008766"/>
    </source>
</evidence>
<name>A0AAP6JH33_9GAMM</name>
<keyword evidence="8" id="KW-0482">Metalloprotease</keyword>
<dbReference type="Gene3D" id="3.40.350.10">
    <property type="entry name" value="Creatinase/prolidase N-terminal domain"/>
    <property type="match status" value="1"/>
</dbReference>
<evidence type="ECO:0000313" key="16">
    <source>
        <dbReference type="Proteomes" id="UP001302316"/>
    </source>
</evidence>
<comment type="catalytic activity">
    <reaction evidence="1">
        <text>Release of any N-terminal amino acid, including proline, that is linked to proline, even from a dipeptide or tripeptide.</text>
        <dbReference type="EC" id="3.4.11.9"/>
    </reaction>
</comment>
<keyword evidence="6 13" id="KW-0479">Metal-binding</keyword>
<dbReference type="RefSeq" id="WP_346052912.1">
    <property type="nucleotide sequence ID" value="NZ_JAYGII010000040.1"/>
</dbReference>
<dbReference type="GO" id="GO:0005829">
    <property type="term" value="C:cytosol"/>
    <property type="evidence" value="ECO:0007669"/>
    <property type="project" value="TreeGrafter"/>
</dbReference>
<dbReference type="InterPro" id="IPR000994">
    <property type="entry name" value="Pept_M24"/>
</dbReference>
<protein>
    <recommendedName>
        <fullName evidence="10">Xaa-Pro aminopeptidase</fullName>
        <ecNumber evidence="4">3.4.11.9</ecNumber>
    </recommendedName>
    <alternativeName>
        <fullName evidence="11">Aminopeptidase P II</fullName>
    </alternativeName>
    <alternativeName>
        <fullName evidence="12">X-Pro aminopeptidase</fullName>
    </alternativeName>
</protein>
<evidence type="ECO:0000256" key="12">
    <source>
        <dbReference type="ARBA" id="ARBA00081411"/>
    </source>
</evidence>
<evidence type="ECO:0000256" key="4">
    <source>
        <dbReference type="ARBA" id="ARBA00012574"/>
    </source>
</evidence>
<dbReference type="Pfam" id="PF00557">
    <property type="entry name" value="Peptidase_M24"/>
    <property type="match status" value="1"/>
</dbReference>
<dbReference type="FunFam" id="3.90.230.10:FF:000002">
    <property type="entry name" value="Xaa-Pro aminopeptidase 3"/>
    <property type="match status" value="1"/>
</dbReference>
<dbReference type="SUPFAM" id="SSF55920">
    <property type="entry name" value="Creatinase/aminopeptidase"/>
    <property type="match status" value="1"/>
</dbReference>
<keyword evidence="16" id="KW-1185">Reference proteome</keyword>
<dbReference type="GO" id="GO:0030145">
    <property type="term" value="F:manganese ion binding"/>
    <property type="evidence" value="ECO:0007669"/>
    <property type="project" value="InterPro"/>
</dbReference>
<evidence type="ECO:0000256" key="6">
    <source>
        <dbReference type="ARBA" id="ARBA00022723"/>
    </source>
</evidence>
<accession>A0AAP6JH33</accession>
<dbReference type="InterPro" id="IPR007865">
    <property type="entry name" value="Aminopep_P_N"/>
</dbReference>
<organism evidence="15 16">
    <name type="scientific">Natronospira elongata</name>
    <dbReference type="NCBI Taxonomy" id="3110268"/>
    <lineage>
        <taxon>Bacteria</taxon>
        <taxon>Pseudomonadati</taxon>
        <taxon>Pseudomonadota</taxon>
        <taxon>Gammaproteobacteria</taxon>
        <taxon>Natronospirales</taxon>
        <taxon>Natronospiraceae</taxon>
        <taxon>Natronospira</taxon>
    </lineage>
</organism>
<evidence type="ECO:0000256" key="2">
    <source>
        <dbReference type="ARBA" id="ARBA00001936"/>
    </source>
</evidence>
<evidence type="ECO:0000256" key="13">
    <source>
        <dbReference type="RuleBase" id="RU000590"/>
    </source>
</evidence>
<evidence type="ECO:0000313" key="15">
    <source>
        <dbReference type="EMBL" id="MEA5446571.1"/>
    </source>
</evidence>
<evidence type="ECO:0000256" key="10">
    <source>
        <dbReference type="ARBA" id="ARBA00069363"/>
    </source>
</evidence>
<dbReference type="InterPro" id="IPR029149">
    <property type="entry name" value="Creatin/AminoP/Spt16_N"/>
</dbReference>
<reference evidence="15 16" key="1">
    <citation type="submission" date="2023-12" db="EMBL/GenBank/DDBJ databases">
        <title>Whole-genome sequencing of halo(alkali)philic microorganisms from hypersaline lakes.</title>
        <authorList>
            <person name="Sorokin D.Y."/>
            <person name="Merkel A.Y."/>
            <person name="Messina E."/>
            <person name="Yakimov M."/>
        </authorList>
    </citation>
    <scope>NUCLEOTIDE SEQUENCE [LARGE SCALE GENOMIC DNA]</scope>
    <source>
        <strain evidence="15 16">AB-CW1</strain>
    </source>
</reference>
<dbReference type="Gene3D" id="3.90.230.10">
    <property type="entry name" value="Creatinase/methionine aminopeptidase superfamily"/>
    <property type="match status" value="1"/>
</dbReference>
<evidence type="ECO:0000256" key="7">
    <source>
        <dbReference type="ARBA" id="ARBA00022801"/>
    </source>
</evidence>
<sequence length="436" mass="48813">MQREFRKRRQQLMRTMGPGAAAILPAASALYRSRDIPHPYRQDSDFWYLTGFPEPEAVMVLVPGRVQAEYILFCRERDPEGEAWEGERAGPDGACERYGADDAFPIADLDEILPGLLEGRERIFYPMGRQPDFDRRVTAWVKHLKERGEGGNEAHEIVALDHVLQDMRAYKSAAELRCIRQAVDISVEAHLRAMRYCRPGQWEYSVAAEILHEFQARGLEPAYPCIVAGGGNACVLHYTANNQRLRDGDMLLIDAGCEYRMYAADVSGSFPANGRFNREQQALYELVLAARDAAFTRLYPGASWNDSHLAVVETLTQGLVDLGILSGPVEQQLAEGAYRPFFRHRTGHWLGLDVHDVGEYRIDGQWRELETGMVLSVEPGLCIPAGTPGVDERWWGMGIRIEDDLVITADGHDCLSSGMPRTVSEIESFMAGSHAA</sequence>
<keyword evidence="5" id="KW-0645">Protease</keyword>
<dbReference type="GO" id="GO:0070006">
    <property type="term" value="F:metalloaminopeptidase activity"/>
    <property type="evidence" value="ECO:0007669"/>
    <property type="project" value="InterPro"/>
</dbReference>
<proteinExistence type="inferred from homology"/>
<feature type="domain" description="Aminopeptidase P N-terminal" evidence="14">
    <location>
        <begin position="1"/>
        <end position="134"/>
    </location>
</feature>
<evidence type="ECO:0000256" key="9">
    <source>
        <dbReference type="ARBA" id="ARBA00023211"/>
    </source>
</evidence>
<dbReference type="EMBL" id="JAYGII010000040">
    <property type="protein sequence ID" value="MEA5446571.1"/>
    <property type="molecule type" value="Genomic_DNA"/>
</dbReference>
<dbReference type="InterPro" id="IPR036005">
    <property type="entry name" value="Creatinase/aminopeptidase-like"/>
</dbReference>
<dbReference type="SUPFAM" id="SSF53092">
    <property type="entry name" value="Creatinase/prolidase N-terminal domain"/>
    <property type="match status" value="1"/>
</dbReference>
<gene>
    <name evidence="15" type="ORF">VCB98_12160</name>
</gene>
<dbReference type="SMART" id="SM01011">
    <property type="entry name" value="AMP_N"/>
    <property type="match status" value="1"/>
</dbReference>
<comment type="caution">
    <text evidence="15">The sequence shown here is derived from an EMBL/GenBank/DDBJ whole genome shotgun (WGS) entry which is preliminary data.</text>
</comment>
<dbReference type="InterPro" id="IPR052433">
    <property type="entry name" value="X-Pro_dipept-like"/>
</dbReference>
<evidence type="ECO:0000256" key="8">
    <source>
        <dbReference type="ARBA" id="ARBA00023049"/>
    </source>
</evidence>
<evidence type="ECO:0000256" key="11">
    <source>
        <dbReference type="ARBA" id="ARBA00075356"/>
    </source>
</evidence>
<dbReference type="PROSITE" id="PS00491">
    <property type="entry name" value="PROLINE_PEPTIDASE"/>
    <property type="match status" value="1"/>
</dbReference>
<keyword evidence="9" id="KW-0464">Manganese</keyword>
<dbReference type="Pfam" id="PF05195">
    <property type="entry name" value="AMP_N"/>
    <property type="match status" value="1"/>
</dbReference>
<dbReference type="PANTHER" id="PTHR43226:SF4">
    <property type="entry name" value="XAA-PRO AMINOPEPTIDASE 3"/>
    <property type="match status" value="1"/>
</dbReference>
<comment type="cofactor">
    <cofactor evidence="2">
        <name>Mn(2+)</name>
        <dbReference type="ChEBI" id="CHEBI:29035"/>
    </cofactor>
</comment>
<dbReference type="AlphaFoldDB" id="A0AAP6JH33"/>
<dbReference type="EC" id="3.4.11.9" evidence="4"/>
<dbReference type="Proteomes" id="UP001302316">
    <property type="component" value="Unassembled WGS sequence"/>
</dbReference>
<dbReference type="CDD" id="cd01087">
    <property type="entry name" value="Prolidase"/>
    <property type="match status" value="1"/>
</dbReference>
<dbReference type="GO" id="GO:0006508">
    <property type="term" value="P:proteolysis"/>
    <property type="evidence" value="ECO:0007669"/>
    <property type="project" value="UniProtKB-KW"/>
</dbReference>
<evidence type="ECO:0000256" key="1">
    <source>
        <dbReference type="ARBA" id="ARBA00001424"/>
    </source>
</evidence>